<evidence type="ECO:0000313" key="3">
    <source>
        <dbReference type="EMBL" id="SCU77970.1"/>
    </source>
</evidence>
<accession>A0A1G4IMY3</accession>
<protein>
    <submittedName>
        <fullName evidence="3">LAME_0A02850g1_1</fullName>
    </submittedName>
</protein>
<dbReference type="InterPro" id="IPR022210">
    <property type="entry name" value="TF_GCR1-like"/>
</dbReference>
<gene>
    <name evidence="3" type="ORF">LAME_0A02850G</name>
</gene>
<name>A0A1G4IMY3_9SACH</name>
<sequence>MEADRMPSVSERLQLLMDGKNDESGKPSSTLLEVLIKTLEKERIAEIASEKGKAEDAAAAAAAVAAAAAESNSYYTSFVPHRPYSDYFDFDGGQIDVGAGAGASDDVTAARGSLFDQQHEEEYQDHASVEKSDIPRGKIFADADSGSLITREQERHETHQVSGSFDSEGEESNYAEGGEQREAVQLVIDRLNTFKDEFRDLIRKLDDASLVSRTSSTSQLVDLDTNKQSGAVNSMVDGILDTLQSIQSDTISRKRPRKDYEAEDSIPRATIPSSRVATSVGPTFKDFEQDPCHGLTNFGVVLIKSPTTVAQLWNEYTKLPSDWALPDWFEAVAQQHSIESNEVRSPAQLMKRRTSIRDLEKRYGSSWRNNDKNFSRQVNRRKKIWLAIEEGLEAGIPLHECFRLMESYVRKRGKGLSWYYNGVPFKLVDLRSSQ</sequence>
<organism evidence="3 4">
    <name type="scientific">Lachancea meyersii CBS 8951</name>
    <dbReference type="NCBI Taxonomy" id="1266667"/>
    <lineage>
        <taxon>Eukaryota</taxon>
        <taxon>Fungi</taxon>
        <taxon>Dikarya</taxon>
        <taxon>Ascomycota</taxon>
        <taxon>Saccharomycotina</taxon>
        <taxon>Saccharomycetes</taxon>
        <taxon>Saccharomycetales</taxon>
        <taxon>Saccharomycetaceae</taxon>
        <taxon>Lachancea</taxon>
    </lineage>
</organism>
<dbReference type="GO" id="GO:0060963">
    <property type="term" value="P:positive regulation of ribosomal protein gene transcription by RNA polymerase II"/>
    <property type="evidence" value="ECO:0007669"/>
    <property type="project" value="TreeGrafter"/>
</dbReference>
<feature type="domain" description="Transcription activator GCR1-like" evidence="2">
    <location>
        <begin position="351"/>
        <end position="407"/>
    </location>
</feature>
<dbReference type="OrthoDB" id="4069959at2759"/>
<dbReference type="GO" id="GO:0000981">
    <property type="term" value="F:DNA-binding transcription factor activity, RNA polymerase II-specific"/>
    <property type="evidence" value="ECO:0007669"/>
    <property type="project" value="TreeGrafter"/>
</dbReference>
<dbReference type="Pfam" id="PF12550">
    <property type="entry name" value="GCR1_C"/>
    <property type="match status" value="1"/>
</dbReference>
<evidence type="ECO:0000259" key="2">
    <source>
        <dbReference type="Pfam" id="PF12550"/>
    </source>
</evidence>
<reference evidence="4" key="1">
    <citation type="submission" date="2016-03" db="EMBL/GenBank/DDBJ databases">
        <authorList>
            <person name="Devillers Hugo."/>
        </authorList>
    </citation>
    <scope>NUCLEOTIDE SEQUENCE [LARGE SCALE GENOMIC DNA]</scope>
</reference>
<proteinExistence type="predicted"/>
<dbReference type="Proteomes" id="UP000191144">
    <property type="component" value="Chromosome A"/>
</dbReference>
<dbReference type="GO" id="GO:0000978">
    <property type="term" value="F:RNA polymerase II cis-regulatory region sequence-specific DNA binding"/>
    <property type="evidence" value="ECO:0007669"/>
    <property type="project" value="TreeGrafter"/>
</dbReference>
<dbReference type="InterPro" id="IPR052146">
    <property type="entry name" value="HOT1"/>
</dbReference>
<dbReference type="PANTHER" id="PTHR37784:SF2">
    <property type="entry name" value="HIGH-OSMOLARITY-INDUCED TRANSCRIPTION PROTEIN 1"/>
    <property type="match status" value="1"/>
</dbReference>
<dbReference type="EMBL" id="LT598483">
    <property type="protein sequence ID" value="SCU77970.1"/>
    <property type="molecule type" value="Genomic_DNA"/>
</dbReference>
<evidence type="ECO:0000313" key="4">
    <source>
        <dbReference type="Proteomes" id="UP000191144"/>
    </source>
</evidence>
<keyword evidence="4" id="KW-1185">Reference proteome</keyword>
<dbReference type="PANTHER" id="PTHR37784">
    <property type="entry name" value="PROTEIN MSN1"/>
    <property type="match status" value="1"/>
</dbReference>
<dbReference type="AlphaFoldDB" id="A0A1G4IMY3"/>
<evidence type="ECO:0000256" key="1">
    <source>
        <dbReference type="SAM" id="MobiDB-lite"/>
    </source>
</evidence>
<feature type="region of interest" description="Disordered" evidence="1">
    <location>
        <begin position="150"/>
        <end position="178"/>
    </location>
</feature>